<protein>
    <submittedName>
        <fullName evidence="3">Uncharacterized protein</fullName>
    </submittedName>
</protein>
<organism evidence="3 4">
    <name type="scientific">Pseudoclavibacter albus</name>
    <dbReference type="NCBI Taxonomy" id="272241"/>
    <lineage>
        <taxon>Bacteria</taxon>
        <taxon>Bacillati</taxon>
        <taxon>Actinomycetota</taxon>
        <taxon>Actinomycetes</taxon>
        <taxon>Micrococcales</taxon>
        <taxon>Microbacteriaceae</taxon>
        <taxon>Pseudoclavibacter</taxon>
    </lineage>
</organism>
<evidence type="ECO:0000313" key="3">
    <source>
        <dbReference type="EMBL" id="MCT2042182.1"/>
    </source>
</evidence>
<keyword evidence="4" id="KW-1185">Reference proteome</keyword>
<dbReference type="EMBL" id="JALXSQ010000005">
    <property type="protein sequence ID" value="MCT2042182.1"/>
    <property type="molecule type" value="Genomic_DNA"/>
</dbReference>
<evidence type="ECO:0000256" key="2">
    <source>
        <dbReference type="SAM" id="Phobius"/>
    </source>
</evidence>
<name>A0ABT2HV35_9MICO</name>
<gene>
    <name evidence="3" type="ORF">M3D15_02330</name>
</gene>
<keyword evidence="2" id="KW-1133">Transmembrane helix</keyword>
<proteinExistence type="predicted"/>
<dbReference type="Proteomes" id="UP001525379">
    <property type="component" value="Unassembled WGS sequence"/>
</dbReference>
<feature type="region of interest" description="Disordered" evidence="1">
    <location>
        <begin position="50"/>
        <end position="72"/>
    </location>
</feature>
<dbReference type="RefSeq" id="WP_206395313.1">
    <property type="nucleotide sequence ID" value="NZ_JAFDPW010000003.1"/>
</dbReference>
<sequence>MTDLTSVLASSGHVVNELPMPPFMFGIVAFVALAALALVTWTFRNVAEKGPETSRVMPPKAPLGGHDVDPSH</sequence>
<keyword evidence="2" id="KW-0812">Transmembrane</keyword>
<accession>A0ABT2HV35</accession>
<evidence type="ECO:0000313" key="4">
    <source>
        <dbReference type="Proteomes" id="UP001525379"/>
    </source>
</evidence>
<feature type="transmembrane region" description="Helical" evidence="2">
    <location>
        <begin position="23"/>
        <end position="43"/>
    </location>
</feature>
<keyword evidence="2" id="KW-0472">Membrane</keyword>
<evidence type="ECO:0000256" key="1">
    <source>
        <dbReference type="SAM" id="MobiDB-lite"/>
    </source>
</evidence>
<comment type="caution">
    <text evidence="3">The sequence shown here is derived from an EMBL/GenBank/DDBJ whole genome shotgun (WGS) entry which is preliminary data.</text>
</comment>
<reference evidence="3 4" key="1">
    <citation type="submission" date="2022-04" db="EMBL/GenBank/DDBJ databases">
        <title>Human microbiome associated bacterial genomes.</title>
        <authorList>
            <person name="Sandstrom S."/>
            <person name="Salamzade R."/>
            <person name="Kalan L.R."/>
        </authorList>
    </citation>
    <scope>NUCLEOTIDE SEQUENCE [LARGE SCALE GENOMIC DNA]</scope>
    <source>
        <strain evidence="4">p3-SID1799</strain>
    </source>
</reference>